<dbReference type="AlphaFoldDB" id="E3GHK8"/>
<gene>
    <name evidence="1" type="ordered locus">ELI_0141</name>
</gene>
<organism evidence="1 2">
    <name type="scientific">Eubacterium callanderi</name>
    <dbReference type="NCBI Taxonomy" id="53442"/>
    <lineage>
        <taxon>Bacteria</taxon>
        <taxon>Bacillati</taxon>
        <taxon>Bacillota</taxon>
        <taxon>Clostridia</taxon>
        <taxon>Eubacteriales</taxon>
        <taxon>Eubacteriaceae</taxon>
        <taxon>Eubacterium</taxon>
    </lineage>
</organism>
<proteinExistence type="predicted"/>
<evidence type="ECO:0000313" key="1">
    <source>
        <dbReference type="EMBL" id="ADO35166.1"/>
    </source>
</evidence>
<keyword evidence="2" id="KW-1185">Reference proteome</keyword>
<accession>E3GHK8</accession>
<dbReference type="HOGENOM" id="CLU_2600818_0_0_9"/>
<name>E3GHK8_9FIRM</name>
<reference key="1">
    <citation type="submission" date="2010-09" db="EMBL/GenBank/DDBJ databases">
        <authorList>
            <person name="Roh H."/>
            <person name="Ko H.-J."/>
            <person name="Kim D."/>
            <person name="Choi D.G."/>
            <person name="Park S."/>
            <person name="Kim S."/>
            <person name="Kim K.H."/>
            <person name="Chang I.S."/>
            <person name="Choi I.-G."/>
        </authorList>
    </citation>
    <scope>NUCLEOTIDE SEQUENCE</scope>
    <source>
        <strain>KIST612</strain>
    </source>
</reference>
<protein>
    <submittedName>
        <fullName evidence="1">Uncharacterized protein</fullName>
    </submittedName>
</protein>
<dbReference type="Proteomes" id="UP000006873">
    <property type="component" value="Chromosome"/>
</dbReference>
<evidence type="ECO:0000313" key="2">
    <source>
        <dbReference type="Proteomes" id="UP000006873"/>
    </source>
</evidence>
<sequence>MLIFNEVLLVVNPVDYHLNTSHVNLQPNLIFWDSDTFTYLNTSHVNLQQQVLLESNAATPNLNTSHVNLQPPVPLRCQA</sequence>
<dbReference type="EMBL" id="CP002273">
    <property type="protein sequence ID" value="ADO35166.1"/>
    <property type="molecule type" value="Genomic_DNA"/>
</dbReference>
<dbReference type="KEGG" id="elm:ELI_0141"/>
<reference evidence="1 2" key="2">
    <citation type="journal article" date="2011" name="J. Bacteriol.">
        <title>Complete genome sequence of a carbon monoxide-utilizing acetogen, Eubacterium limosum KIST612.</title>
        <authorList>
            <person name="Roh H."/>
            <person name="Ko H.J."/>
            <person name="Kim D."/>
            <person name="Choi D.G."/>
            <person name="Park S."/>
            <person name="Kim S."/>
            <person name="Chang I.S."/>
            <person name="Choi I.G."/>
        </authorList>
    </citation>
    <scope>NUCLEOTIDE SEQUENCE [LARGE SCALE GENOMIC DNA]</scope>
    <source>
        <strain evidence="1 2">KIST612</strain>
    </source>
</reference>